<dbReference type="Pfam" id="PF13911">
    <property type="entry name" value="AhpC-TSA_2"/>
    <property type="match status" value="1"/>
</dbReference>
<feature type="region of interest" description="Disordered" evidence="1">
    <location>
        <begin position="1"/>
        <end position="20"/>
    </location>
</feature>
<proteinExistence type="predicted"/>
<dbReference type="PANTHER" id="PTHR28630:SF3">
    <property type="entry name" value="PEROXIREDOXIN-LIKE 2C"/>
    <property type="match status" value="1"/>
</dbReference>
<feature type="compositionally biased region" description="Basic and acidic residues" evidence="1">
    <location>
        <begin position="1"/>
        <end position="19"/>
    </location>
</feature>
<accession>A0AAJ0G4U8</accession>
<reference evidence="2" key="1">
    <citation type="submission" date="2023-04" db="EMBL/GenBank/DDBJ databases">
        <title>Black Yeasts Isolated from many extreme environments.</title>
        <authorList>
            <person name="Coleine C."/>
            <person name="Stajich J.E."/>
            <person name="Selbmann L."/>
        </authorList>
    </citation>
    <scope>NUCLEOTIDE SEQUENCE</scope>
    <source>
        <strain evidence="2">CCFEE 5312</strain>
    </source>
</reference>
<gene>
    <name evidence="2" type="ORF">LTR09_010783</name>
</gene>
<sequence length="221" mass="24218">MAAVSNDKHGASKKHEPHYELPTAEALKEAGELMLKGTNRYSSLLLKETCFCIEHLLQFQHVRHFFCGNCEDYIRTISEELPPAFLNASTPKTKLTIIGCGDVAPIPSWRTRTMHNILGADNSFPIYTDPSRKLYAKLGMMTSLSAGEKAPDYIKQGAVQNALNSVKNAVVSGAGALQGGSPSQNGGEMLFANGELVWFKRMRHTQDHAEVAELKDVLGLT</sequence>
<organism evidence="2 3">
    <name type="scientific">Extremus antarcticus</name>
    <dbReference type="NCBI Taxonomy" id="702011"/>
    <lineage>
        <taxon>Eukaryota</taxon>
        <taxon>Fungi</taxon>
        <taxon>Dikarya</taxon>
        <taxon>Ascomycota</taxon>
        <taxon>Pezizomycotina</taxon>
        <taxon>Dothideomycetes</taxon>
        <taxon>Dothideomycetidae</taxon>
        <taxon>Mycosphaerellales</taxon>
        <taxon>Extremaceae</taxon>
        <taxon>Extremus</taxon>
    </lineage>
</organism>
<dbReference type="EMBL" id="JAWDJX010000056">
    <property type="protein sequence ID" value="KAK3047808.1"/>
    <property type="molecule type" value="Genomic_DNA"/>
</dbReference>
<dbReference type="PANTHER" id="PTHR28630">
    <property type="match status" value="1"/>
</dbReference>
<evidence type="ECO:0000313" key="2">
    <source>
        <dbReference type="EMBL" id="KAK3047808.1"/>
    </source>
</evidence>
<comment type="caution">
    <text evidence="2">The sequence shown here is derived from an EMBL/GenBank/DDBJ whole genome shotgun (WGS) entry which is preliminary data.</text>
</comment>
<keyword evidence="3" id="KW-1185">Reference proteome</keyword>
<evidence type="ECO:0000256" key="1">
    <source>
        <dbReference type="SAM" id="MobiDB-lite"/>
    </source>
</evidence>
<dbReference type="Proteomes" id="UP001271007">
    <property type="component" value="Unassembled WGS sequence"/>
</dbReference>
<dbReference type="AlphaFoldDB" id="A0AAJ0G4U8"/>
<protein>
    <submittedName>
        <fullName evidence="2">Uncharacterized protein</fullName>
    </submittedName>
</protein>
<name>A0AAJ0G4U8_9PEZI</name>
<dbReference type="InterPro" id="IPR032801">
    <property type="entry name" value="PXL2A/B/C"/>
</dbReference>
<evidence type="ECO:0000313" key="3">
    <source>
        <dbReference type="Proteomes" id="UP001271007"/>
    </source>
</evidence>